<gene>
    <name evidence="2" type="ORF">FPZ22_11525</name>
</gene>
<keyword evidence="3" id="KW-1185">Reference proteome</keyword>
<evidence type="ECO:0000313" key="2">
    <source>
        <dbReference type="EMBL" id="QDW67432.1"/>
    </source>
</evidence>
<evidence type="ECO:0000256" key="1">
    <source>
        <dbReference type="SAM" id="MobiDB-lite"/>
    </source>
</evidence>
<feature type="region of interest" description="Disordered" evidence="1">
    <location>
        <begin position="73"/>
        <end position="97"/>
    </location>
</feature>
<dbReference type="EMBL" id="CP042218">
    <property type="protein sequence ID" value="QDW67432.1"/>
    <property type="molecule type" value="Genomic_DNA"/>
</dbReference>
<name>A0A518N699_9GAMM</name>
<sequence>MALFMVRPLPDAGAPAPVAGMGEPAPASAGGGPSAAAPMTAGAGVAAGRPTMPEAATALLAAAAPAAMTVSELPRRTAERGGSTRSQSQRAALRRSQTAADAPVRVLAASATVAPAADLRLAPVIPAEAGDALLAGSAAIAVDSDALFGGIPAATARPWPRAVLPGLSVRQPFAAGYGMPQAEAFAPFQPRVEAAAERAARRAGMAPVPPGGASAPEPGADRGTGPGLSP</sequence>
<reference evidence="2 3" key="1">
    <citation type="submission" date="2019-07" db="EMBL/GenBank/DDBJ databases">
        <title>Full genome sequence of Luteimonas sp. Gr-4.</title>
        <authorList>
            <person name="Im W.-T."/>
        </authorList>
    </citation>
    <scope>NUCLEOTIDE SEQUENCE [LARGE SCALE GENOMIC DNA]</scope>
    <source>
        <strain evidence="2 3">Gr-4</strain>
    </source>
</reference>
<dbReference type="AlphaFoldDB" id="A0A518N699"/>
<feature type="compositionally biased region" description="Low complexity" evidence="1">
    <location>
        <begin position="19"/>
        <end position="47"/>
    </location>
</feature>
<dbReference type="Proteomes" id="UP000316584">
    <property type="component" value="Chromosome"/>
</dbReference>
<dbReference type="KEGG" id="lug:FPZ22_11525"/>
<feature type="compositionally biased region" description="Low complexity" evidence="1">
    <location>
        <begin position="83"/>
        <end position="97"/>
    </location>
</feature>
<feature type="region of interest" description="Disordered" evidence="1">
    <location>
        <begin position="196"/>
        <end position="230"/>
    </location>
</feature>
<evidence type="ECO:0000313" key="3">
    <source>
        <dbReference type="Proteomes" id="UP000316584"/>
    </source>
</evidence>
<protein>
    <submittedName>
        <fullName evidence="2">Uncharacterized protein</fullName>
    </submittedName>
</protein>
<proteinExistence type="predicted"/>
<feature type="region of interest" description="Disordered" evidence="1">
    <location>
        <begin position="10"/>
        <end position="47"/>
    </location>
</feature>
<accession>A0A518N699</accession>
<organism evidence="2 3">
    <name type="scientific">Luteimonas granuli</name>
    <dbReference type="NCBI Taxonomy" id="1176533"/>
    <lineage>
        <taxon>Bacteria</taxon>
        <taxon>Pseudomonadati</taxon>
        <taxon>Pseudomonadota</taxon>
        <taxon>Gammaproteobacteria</taxon>
        <taxon>Lysobacterales</taxon>
        <taxon>Lysobacteraceae</taxon>
        <taxon>Luteimonas</taxon>
    </lineage>
</organism>
<dbReference type="RefSeq" id="WP_144893114.1">
    <property type="nucleotide sequence ID" value="NZ_CP042218.1"/>
</dbReference>
<feature type="compositionally biased region" description="Low complexity" evidence="1">
    <location>
        <begin position="202"/>
        <end position="218"/>
    </location>
</feature>